<organism evidence="2 3">
    <name type="scientific">Puia dinghuensis</name>
    <dbReference type="NCBI Taxonomy" id="1792502"/>
    <lineage>
        <taxon>Bacteria</taxon>
        <taxon>Pseudomonadati</taxon>
        <taxon>Bacteroidota</taxon>
        <taxon>Chitinophagia</taxon>
        <taxon>Chitinophagales</taxon>
        <taxon>Chitinophagaceae</taxon>
        <taxon>Puia</taxon>
    </lineage>
</organism>
<proteinExistence type="predicted"/>
<dbReference type="GO" id="GO:0015074">
    <property type="term" value="P:DNA integration"/>
    <property type="evidence" value="ECO:0007669"/>
    <property type="project" value="InterPro"/>
</dbReference>
<comment type="caution">
    <text evidence="2">The sequence shown here is derived from an EMBL/GenBank/DDBJ whole genome shotgun (WGS) entry which is preliminary data.</text>
</comment>
<accession>A0A8J2UJG8</accession>
<feature type="domain" description="Integrase catalytic" evidence="1">
    <location>
        <begin position="69"/>
        <end position="236"/>
    </location>
</feature>
<dbReference type="PROSITE" id="PS50994">
    <property type="entry name" value="INTEGRASE"/>
    <property type="match status" value="1"/>
</dbReference>
<dbReference type="Gene3D" id="3.30.420.10">
    <property type="entry name" value="Ribonuclease H-like superfamily/Ribonuclease H"/>
    <property type="match status" value="1"/>
</dbReference>
<dbReference type="SUPFAM" id="SSF53098">
    <property type="entry name" value="Ribonuclease H-like"/>
    <property type="match status" value="1"/>
</dbReference>
<evidence type="ECO:0000313" key="3">
    <source>
        <dbReference type="Proteomes" id="UP000607559"/>
    </source>
</evidence>
<dbReference type="InterPro" id="IPR001584">
    <property type="entry name" value="Integrase_cat-core"/>
</dbReference>
<reference evidence="2" key="2">
    <citation type="submission" date="2020-09" db="EMBL/GenBank/DDBJ databases">
        <authorList>
            <person name="Sun Q."/>
            <person name="Zhou Y."/>
        </authorList>
    </citation>
    <scope>NUCLEOTIDE SEQUENCE</scope>
    <source>
        <strain evidence="2">CGMCC 1.15448</strain>
    </source>
</reference>
<evidence type="ECO:0000313" key="2">
    <source>
        <dbReference type="EMBL" id="GGB26208.1"/>
    </source>
</evidence>
<gene>
    <name evidence="2" type="ORF">GCM10011511_57730</name>
</gene>
<name>A0A8J2UJG8_9BACT</name>
<protein>
    <recommendedName>
        <fullName evidence="1">Integrase catalytic domain-containing protein</fullName>
    </recommendedName>
</protein>
<dbReference type="RefSeq" id="WP_188938312.1">
    <property type="nucleotide sequence ID" value="NZ_BMJC01000009.1"/>
</dbReference>
<dbReference type="EMBL" id="BMJC01000009">
    <property type="protein sequence ID" value="GGB26208.1"/>
    <property type="molecule type" value="Genomic_DNA"/>
</dbReference>
<dbReference type="InterPro" id="IPR012337">
    <property type="entry name" value="RNaseH-like_sf"/>
</dbReference>
<sequence length="267" mass="31059">MLDREISRIRNYCQDSRFLHWALASVYHQMRRDGLAGFAIHTFYKYVDLLDLRRSLPAKRRKHHAVRIRAKAPLQILHADMTIFRTADHCRHYIYLVQDNFSRMILCWRLAPTREARFTFENLQQVYREYLLPSGLIQCQVLMDDGSENKGPVIEWAQAVSSPSVQLLTAQVDVDFSNSMIEAANKQLKYRSLYHHDIPNGAALPDYLGKAIADFNNRPHHVLDGLTPLEVQNGKRVDHALIRQAFNRARLTRIAENKAVKCCHYSF</sequence>
<dbReference type="GO" id="GO:0003676">
    <property type="term" value="F:nucleic acid binding"/>
    <property type="evidence" value="ECO:0007669"/>
    <property type="project" value="InterPro"/>
</dbReference>
<evidence type="ECO:0000259" key="1">
    <source>
        <dbReference type="PROSITE" id="PS50994"/>
    </source>
</evidence>
<dbReference type="AlphaFoldDB" id="A0A8J2UJG8"/>
<dbReference type="Proteomes" id="UP000607559">
    <property type="component" value="Unassembled WGS sequence"/>
</dbReference>
<reference evidence="2" key="1">
    <citation type="journal article" date="2014" name="Int. J. Syst. Evol. Microbiol.">
        <title>Complete genome sequence of Corynebacterium casei LMG S-19264T (=DSM 44701T), isolated from a smear-ripened cheese.</title>
        <authorList>
            <consortium name="US DOE Joint Genome Institute (JGI-PGF)"/>
            <person name="Walter F."/>
            <person name="Albersmeier A."/>
            <person name="Kalinowski J."/>
            <person name="Ruckert C."/>
        </authorList>
    </citation>
    <scope>NUCLEOTIDE SEQUENCE</scope>
    <source>
        <strain evidence="2">CGMCC 1.15448</strain>
    </source>
</reference>
<keyword evidence="3" id="KW-1185">Reference proteome</keyword>
<dbReference type="InterPro" id="IPR036397">
    <property type="entry name" value="RNaseH_sf"/>
</dbReference>